<protein>
    <submittedName>
        <fullName evidence="2">Chromosome partitioning protein ParB</fullName>
    </submittedName>
</protein>
<evidence type="ECO:0000313" key="3">
    <source>
        <dbReference type="Proteomes" id="UP000250579"/>
    </source>
</evidence>
<evidence type="ECO:0000256" key="1">
    <source>
        <dbReference type="SAM" id="MobiDB-lite"/>
    </source>
</evidence>
<dbReference type="InterPro" id="IPR022304">
    <property type="entry name" value="ICE_PFGI_1_ParB"/>
</dbReference>
<feature type="region of interest" description="Disordered" evidence="1">
    <location>
        <begin position="309"/>
        <end position="377"/>
    </location>
</feature>
<dbReference type="InterPro" id="IPR036086">
    <property type="entry name" value="ParB/Sulfiredoxin_sf"/>
</dbReference>
<evidence type="ECO:0000313" key="2">
    <source>
        <dbReference type="EMBL" id="AXA67712.1"/>
    </source>
</evidence>
<dbReference type="NCBIfam" id="TIGR03764">
    <property type="entry name" value="ICE_PFGI_1_parB"/>
    <property type="match status" value="1"/>
</dbReference>
<sequence>MSKPSNEAVTQRLLAGGFPGSNAPVARLADPIKETPMVLTLDELAPYNHNPRTTRNPLHDEIKASIQARGLDQPPPVTRRPGEDHYIIRTGGNTRLAILNELWKETRDERYFRIHCLFRPWSDRGEIVSLTGHLAENDLRGNLMFIERAVSIDAARELYVQEAGKDISQRELVKKLAEDGYRISQSHISRMQEALRTLVPAIPGLLYSGLGKHQVEKLLNLRSASLKAWISFDAQETDFEILYQEVLNGFDGPTDNFVFDSIQDELIGQIRRALNITYEEVLKAILDHQDSSRRSQLVGVQVADGQIPQIPASGSALPPQGNIATLEQQPGTPAKQKQQGASPATPPPLPERIGGTGAVDPTPPQHTPPDPEQLSEEERAARLNGHIVTPDGIGQKVRDVQRRIAAEHGETLPDFNSDALRAIPVQAGGLYPISDVWYIERSSDTPDELRKVLRTLALEIAQLCDVPGELLKSTDFALGFTLSTPQAELTPRGTTTWQFLQSLTGMYGYVVSRDPENAEALTASIAEENATFTLNLGQLFLGDPLFDSKPASTEGRMTDAALVKLFRVIRLARRLIELEAGQ</sequence>
<proteinExistence type="predicted"/>
<feature type="compositionally biased region" description="Pro residues" evidence="1">
    <location>
        <begin position="361"/>
        <end position="371"/>
    </location>
</feature>
<dbReference type="RefSeq" id="WP_208691788.1">
    <property type="nucleotide sequence ID" value="NZ_CP022198.1"/>
</dbReference>
<dbReference type="SUPFAM" id="SSF110849">
    <property type="entry name" value="ParB/Sulfiredoxin"/>
    <property type="match status" value="1"/>
</dbReference>
<reference evidence="2 3" key="1">
    <citation type="submission" date="2017-06" db="EMBL/GenBank/DDBJ databases">
        <title>Evolution towards high GC content and high-temperature stress adaptation in endophytic Pseudomonas oryzihabitans impacted its plant-growth promoting traits.</title>
        <authorList>
            <person name="Nascimento F.X."/>
        </authorList>
    </citation>
    <scope>NUCLEOTIDE SEQUENCE [LARGE SCALE GENOMIC DNA]</scope>
    <source>
        <strain evidence="2 3">MS8</strain>
    </source>
</reference>
<dbReference type="EMBL" id="CP022198">
    <property type="protein sequence ID" value="AXA67712.1"/>
    <property type="molecule type" value="Genomic_DNA"/>
</dbReference>
<dbReference type="AlphaFoldDB" id="A0A2Z5ACW6"/>
<dbReference type="Proteomes" id="UP000250579">
    <property type="component" value="Chromosome"/>
</dbReference>
<organism evidence="2 3">
    <name type="scientific">Pseudomonas oryzihabitans</name>
    <dbReference type="NCBI Taxonomy" id="47885"/>
    <lineage>
        <taxon>Bacteria</taxon>
        <taxon>Pseudomonadati</taxon>
        <taxon>Pseudomonadota</taxon>
        <taxon>Gammaproteobacteria</taxon>
        <taxon>Pseudomonadales</taxon>
        <taxon>Pseudomonadaceae</taxon>
        <taxon>Pseudomonas</taxon>
    </lineage>
</organism>
<name>A0A2Z5ACW6_9PSED</name>
<gene>
    <name evidence="2" type="ORF">CE139_18425</name>
</gene>
<feature type="compositionally biased region" description="Polar residues" evidence="1">
    <location>
        <begin position="322"/>
        <end position="342"/>
    </location>
</feature>
<accession>A0A2Z5ACW6</accession>